<keyword evidence="1" id="KW-0732">Signal</keyword>
<dbReference type="STRING" id="1111738.GCA_000427905_01361"/>
<name>A0A2W4JSM8_9PSEU</name>
<keyword evidence="4" id="KW-0378">Hydrolase</keyword>
<dbReference type="EMBL" id="QGUI02000050">
    <property type="protein sequence ID" value="MFO7191800.1"/>
    <property type="molecule type" value="Genomic_DNA"/>
</dbReference>
<evidence type="ECO:0000259" key="2">
    <source>
        <dbReference type="PROSITE" id="PS52006"/>
    </source>
</evidence>
<evidence type="ECO:0000313" key="4">
    <source>
        <dbReference type="EMBL" id="PZN01402.1"/>
    </source>
</evidence>
<feature type="signal peptide" evidence="1">
    <location>
        <begin position="1"/>
        <end position="27"/>
    </location>
</feature>
<dbReference type="EMBL" id="QGUI01000016">
    <property type="protein sequence ID" value="PZN01402.1"/>
    <property type="molecule type" value="Genomic_DNA"/>
</dbReference>
<reference evidence="3" key="1">
    <citation type="submission" date="2018-05" db="EMBL/GenBank/DDBJ databases">
        <authorList>
            <person name="Moura L."/>
            <person name="Setubal J.C."/>
        </authorList>
    </citation>
    <scope>NUCLEOTIDE SEQUENCE</scope>
    <source>
        <strain evidence="3">ZC4RG45</strain>
    </source>
</reference>
<dbReference type="Proteomes" id="UP000249324">
    <property type="component" value="Unassembled WGS sequence"/>
</dbReference>
<evidence type="ECO:0000313" key="5">
    <source>
        <dbReference type="Proteomes" id="UP000249324"/>
    </source>
</evidence>
<evidence type="ECO:0000256" key="1">
    <source>
        <dbReference type="SAM" id="SignalP"/>
    </source>
</evidence>
<dbReference type="InterPro" id="IPR042517">
    <property type="entry name" value="Glyco_hydro_64_N_2"/>
</dbReference>
<dbReference type="PANTHER" id="PTHR38165:SF1">
    <property type="entry name" value="GLUCANASE B"/>
    <property type="match status" value="1"/>
</dbReference>
<comment type="caution">
    <text evidence="4">The sequence shown here is derived from an EMBL/GenBank/DDBJ whole genome shotgun (WGS) entry which is preliminary data.</text>
</comment>
<accession>A0A2W4JSM8</accession>
<protein>
    <submittedName>
        <fullName evidence="3">Beta-1,3-glucanase family protein</fullName>
    </submittedName>
    <submittedName>
        <fullName evidence="4">Sugar hydrolase</fullName>
    </submittedName>
</protein>
<sequence>MRVRTKVFGALAAIAATAAAVLPTATAQSAAPDKLPLTVVNNSGRPEQVHLYVVGQQNGQQGYVTQAGDFVPWQGGAVPPVPAPDISIPGPALGQSTTLQLPKHVSGRIYMSFGDKLPFSLTPDGLVHPAPWAPGDPSHDILFDFAEFNYDDSGIWMNTTQVDMFAVPHSVSVTAPDGQTITRGELKPGGRNAVIEAVRNTPGFENTVVTRADGTVVRVLSPIKATEHGLMDPNYLQPYIDQVWNTYIDRDLVVKPFADQPDVAFYGRSDGATMTFRDANGQPVATFEKPTSADVWGCHGRLFAPNDAVIGPIARTLCASLQRGTLHTTEVQQYGAQQPDTFYHVERTNHYSRMVHENMADGRAYGFPFDDVMAQDTLVHHPTPQSAAITLTPFE</sequence>
<reference evidence="3 5" key="3">
    <citation type="journal article" date="2021" name="BMC Genomics">
        <title>Genome-resolved metagenome and metatranscriptome analyses of thermophilic composting reveal key bacterial players and their metabolic interactions.</title>
        <authorList>
            <person name="Braga L.P.P."/>
            <person name="Pereira R.V."/>
            <person name="Martins L.F."/>
            <person name="Moura L.M.S."/>
            <person name="Sanchez F.B."/>
            <person name="Patane J.S.L."/>
            <person name="da Silva A.M."/>
            <person name="Setubal J.C."/>
        </authorList>
    </citation>
    <scope>NUCLEOTIDE SEQUENCE [LARGE SCALE GENOMIC DNA]</scope>
    <source>
        <strain evidence="3">ZC4RG45</strain>
    </source>
</reference>
<reference evidence="3" key="4">
    <citation type="submission" date="2023-08" db="EMBL/GenBank/DDBJ databases">
        <authorList>
            <person name="Guima S.E.S."/>
            <person name="Martins L.F."/>
            <person name="Silva A.M."/>
            <person name="Setubal J.C."/>
        </authorList>
    </citation>
    <scope>NUCLEOTIDE SEQUENCE</scope>
    <source>
        <strain evidence="3">ZC4RG45</strain>
    </source>
</reference>
<reference evidence="4" key="2">
    <citation type="submission" date="2018-05" db="EMBL/GenBank/DDBJ databases">
        <authorList>
            <person name="Lanie J.A."/>
            <person name="Ng W.-L."/>
            <person name="Kazmierczak K.M."/>
            <person name="Andrzejewski T.M."/>
            <person name="Davidsen T.M."/>
            <person name="Wayne K.J."/>
            <person name="Tettelin H."/>
            <person name="Glass J.I."/>
            <person name="Rusch D."/>
            <person name="Podicherti R."/>
            <person name="Tsui H.-C.T."/>
            <person name="Winkler M.E."/>
        </authorList>
    </citation>
    <scope>NUCLEOTIDE SEQUENCE</scope>
    <source>
        <strain evidence="4">ZC4RG45</strain>
    </source>
</reference>
<proteinExistence type="predicted"/>
<dbReference type="InterPro" id="IPR032477">
    <property type="entry name" value="Glyco_hydro_64"/>
</dbReference>
<dbReference type="PROSITE" id="PS52006">
    <property type="entry name" value="GH64"/>
    <property type="match status" value="1"/>
</dbReference>
<dbReference type="AlphaFoldDB" id="A0A2W4JSM8"/>
<feature type="domain" description="GH64" evidence="2">
    <location>
        <begin position="32"/>
        <end position="393"/>
    </location>
</feature>
<dbReference type="InterPro" id="IPR037398">
    <property type="entry name" value="Glyco_hydro_64_fam"/>
</dbReference>
<dbReference type="Pfam" id="PF16483">
    <property type="entry name" value="Glyco_hydro_64"/>
    <property type="match status" value="1"/>
</dbReference>
<dbReference type="PANTHER" id="PTHR38165">
    <property type="match status" value="1"/>
</dbReference>
<gene>
    <name evidence="3" type="ORF">DIU77_006110</name>
    <name evidence="4" type="ORF">DIU77_00800</name>
</gene>
<dbReference type="Gene3D" id="3.30.920.50">
    <property type="entry name" value="Beta-1,3-glucanase, C-terminal domain"/>
    <property type="match status" value="1"/>
</dbReference>
<evidence type="ECO:0000313" key="3">
    <source>
        <dbReference type="EMBL" id="MFO7191800.1"/>
    </source>
</evidence>
<feature type="chain" id="PRO_5015925611" evidence="1">
    <location>
        <begin position="28"/>
        <end position="395"/>
    </location>
</feature>
<dbReference type="Gene3D" id="2.60.110.10">
    <property type="entry name" value="Thaumatin"/>
    <property type="match status" value="1"/>
</dbReference>
<dbReference type="GO" id="GO:0016787">
    <property type="term" value="F:hydrolase activity"/>
    <property type="evidence" value="ECO:0007669"/>
    <property type="project" value="UniProtKB-KW"/>
</dbReference>
<dbReference type="InterPro" id="IPR037176">
    <property type="entry name" value="Osmotin/thaumatin-like_sf"/>
</dbReference>
<organism evidence="4">
    <name type="scientific">Thermocrispum agreste</name>
    <dbReference type="NCBI Taxonomy" id="37925"/>
    <lineage>
        <taxon>Bacteria</taxon>
        <taxon>Bacillati</taxon>
        <taxon>Actinomycetota</taxon>
        <taxon>Actinomycetes</taxon>
        <taxon>Pseudonocardiales</taxon>
        <taxon>Pseudonocardiaceae</taxon>
        <taxon>Thermocrispum</taxon>
    </lineage>
</organism>